<name>C3VLX2_9ACTN</name>
<dbReference type="InterPro" id="IPR029058">
    <property type="entry name" value="AB_hydrolase_fold"/>
</dbReference>
<dbReference type="InterPro" id="IPR001031">
    <property type="entry name" value="Thioesterase"/>
</dbReference>
<gene>
    <name evidence="4" type="primary">becQ</name>
</gene>
<evidence type="ECO:0000313" key="4">
    <source>
        <dbReference type="EMBL" id="ACO94474.1"/>
    </source>
</evidence>
<feature type="domain" description="Thioesterase TesA-like" evidence="3">
    <location>
        <begin position="27"/>
        <end position="242"/>
    </location>
</feature>
<dbReference type="SMART" id="SM00824">
    <property type="entry name" value="PKS_TE"/>
    <property type="match status" value="1"/>
</dbReference>
<evidence type="ECO:0000256" key="1">
    <source>
        <dbReference type="ARBA" id="ARBA00007169"/>
    </source>
</evidence>
<accession>C3VLX2</accession>
<protein>
    <submittedName>
        <fullName evidence="4">Thioesterase type II</fullName>
    </submittedName>
</protein>
<dbReference type="Pfam" id="PF00975">
    <property type="entry name" value="Thioesterase"/>
    <property type="match status" value="1"/>
</dbReference>
<dbReference type="GO" id="GO:0016787">
    <property type="term" value="F:hydrolase activity"/>
    <property type="evidence" value="ECO:0007669"/>
    <property type="project" value="UniProtKB-KW"/>
</dbReference>
<dbReference type="PANTHER" id="PTHR11487">
    <property type="entry name" value="THIOESTERASE"/>
    <property type="match status" value="1"/>
</dbReference>
<dbReference type="PANTHER" id="PTHR11487:SF0">
    <property type="entry name" value="S-ACYL FATTY ACID SYNTHASE THIOESTERASE, MEDIUM CHAIN"/>
    <property type="match status" value="1"/>
</dbReference>
<organism evidence="4">
    <name type="scientific">Streptomyces sp. DSM 21069</name>
    <dbReference type="NCBI Taxonomy" id="639005"/>
    <lineage>
        <taxon>Bacteria</taxon>
        <taxon>Bacillati</taxon>
        <taxon>Actinomycetota</taxon>
        <taxon>Actinomycetes</taxon>
        <taxon>Kitasatosporales</taxon>
        <taxon>Streptomycetaceae</taxon>
        <taxon>Streptomyces</taxon>
    </lineage>
</organism>
<dbReference type="InterPro" id="IPR012223">
    <property type="entry name" value="TEII"/>
</dbReference>
<dbReference type="GO" id="GO:0008610">
    <property type="term" value="P:lipid biosynthetic process"/>
    <property type="evidence" value="ECO:0007669"/>
    <property type="project" value="TreeGrafter"/>
</dbReference>
<dbReference type="Gene3D" id="3.40.50.1820">
    <property type="entry name" value="alpha/beta hydrolase"/>
    <property type="match status" value="1"/>
</dbReference>
<keyword evidence="2" id="KW-0378">Hydrolase</keyword>
<reference evidence="4" key="1">
    <citation type="journal article" date="2009" name="Chem. Biol.">
        <title>Biosynthesis of macrolactam BE-14106 involves two distinct PKS systems and amino acid processing enzymes for generation of the aminoacyl starter unit.</title>
        <authorList>
            <person name="Jorgensen H."/>
            <person name="Degnes K.F."/>
            <person name="Sletta H."/>
            <person name="Fjaervik E."/>
            <person name="Dikiy A."/>
            <person name="Herfindal L."/>
            <person name="Bruheim P."/>
            <person name="Klinkenberg G."/>
            <person name="Bredholt H."/>
            <person name="Nygard G."/>
            <person name="Doskeland S.O."/>
            <person name="Ellingsen T.E."/>
            <person name="Zotchev S.B."/>
        </authorList>
    </citation>
    <scope>NUCLEOTIDE SEQUENCE</scope>
    <source>
        <strain evidence="4">DSM 21069</strain>
    </source>
</reference>
<dbReference type="EMBL" id="FJ872523">
    <property type="protein sequence ID" value="ACO94474.1"/>
    <property type="molecule type" value="Genomic_DNA"/>
</dbReference>
<sequence length="257" mass="28321">MTAISSDNASNWIREFHPADRTSPRMICFPHAGGAASYYFPVSRALAGKIEVLAIQYPGRQDRYTEPAIGNVEALAAAVFRELPTEDLDRTWLFGHSMGAAVAFEVARLMERELNQSPVGIILSGRRAPSRFRPETLHLQGDAAIIANVQSLSGTDAILFEDPDTQRLIMPALRADYRAIETYRPPGTPRVACPIHTFVGDADPLATLDEVGSWRDHTSAEYTLRVFPGDHFYLTARAVEVISAISQLIVEPTQTRG</sequence>
<comment type="similarity">
    <text evidence="1">Belongs to the thioesterase family.</text>
</comment>
<dbReference type="InterPro" id="IPR020802">
    <property type="entry name" value="TesA-like"/>
</dbReference>
<dbReference type="SUPFAM" id="SSF53474">
    <property type="entry name" value="alpha/beta-Hydrolases"/>
    <property type="match status" value="1"/>
</dbReference>
<proteinExistence type="inferred from homology"/>
<dbReference type="AlphaFoldDB" id="C3VLX2"/>
<evidence type="ECO:0000259" key="3">
    <source>
        <dbReference type="SMART" id="SM00824"/>
    </source>
</evidence>
<evidence type="ECO:0000256" key="2">
    <source>
        <dbReference type="ARBA" id="ARBA00022801"/>
    </source>
</evidence>